<evidence type="ECO:0000313" key="2">
    <source>
        <dbReference type="EMBL" id="QDH78994.1"/>
    </source>
</evidence>
<dbReference type="PANTHER" id="PTHR36455:SF1">
    <property type="entry name" value="BLR8292 PROTEIN"/>
    <property type="match status" value="1"/>
</dbReference>
<sequence>MFSLGSQHQYFLYRSPVDMRKGFNGLYGMVINELDRDPVSGEVFVFVNRNRNLIKLLHWEKGGFVVYYKRLEKGTFLLPEERDDGVLEWPELVLMVEGIQVDGYRQRPRYTPG</sequence>
<dbReference type="Proteomes" id="UP000316614">
    <property type="component" value="Chromosome"/>
</dbReference>
<dbReference type="KEGG" id="echi:FKX85_08070"/>
<dbReference type="EMBL" id="CP041253">
    <property type="protein sequence ID" value="QDH80691.1"/>
    <property type="molecule type" value="Genomic_DNA"/>
</dbReference>
<evidence type="ECO:0000313" key="4">
    <source>
        <dbReference type="EMBL" id="QDH80688.1"/>
    </source>
</evidence>
<evidence type="ECO:0000313" key="3">
    <source>
        <dbReference type="EMBL" id="QDH79857.1"/>
    </source>
</evidence>
<reference evidence="2 6" key="1">
    <citation type="submission" date="2019-06" db="EMBL/GenBank/DDBJ databases">
        <title>Echinicola alkalisoli sp. nov. isolated from saline soil.</title>
        <authorList>
            <person name="Sun J.-Q."/>
            <person name="Xu L."/>
        </authorList>
    </citation>
    <scope>NUCLEOTIDE SEQUENCE [LARGE SCALE GENOMIC DNA]</scope>
    <source>
        <strain evidence="2 6">LN3S3</strain>
    </source>
</reference>
<dbReference type="NCBIfam" id="NF033819">
    <property type="entry name" value="IS66_TnpB"/>
    <property type="match status" value="1"/>
</dbReference>
<dbReference type="KEGG" id="echi:FKX85_17230"/>
<evidence type="ECO:0000313" key="1">
    <source>
        <dbReference type="EMBL" id="QDH78405.1"/>
    </source>
</evidence>
<dbReference type="KEGG" id="echi:FKX85_17245"/>
<proteinExistence type="predicted"/>
<evidence type="ECO:0000313" key="6">
    <source>
        <dbReference type="Proteomes" id="UP000316614"/>
    </source>
</evidence>
<protein>
    <submittedName>
        <fullName evidence="2">IS66 family insertion sequence element accessory protein TnpB</fullName>
    </submittedName>
</protein>
<dbReference type="OrthoDB" id="4956084at2"/>
<dbReference type="EMBL" id="CP041253">
    <property type="protein sequence ID" value="QDH78405.1"/>
    <property type="molecule type" value="Genomic_DNA"/>
</dbReference>
<dbReference type="EMBL" id="CP041253">
    <property type="protein sequence ID" value="QDH78994.1"/>
    <property type="molecule type" value="Genomic_DNA"/>
</dbReference>
<name>A0A514CH46_9BACT</name>
<dbReference type="PANTHER" id="PTHR36455">
    <property type="match status" value="1"/>
</dbReference>
<organism evidence="2 6">
    <name type="scientific">Echinicola soli</name>
    <dbReference type="NCBI Taxonomy" id="2591634"/>
    <lineage>
        <taxon>Bacteria</taxon>
        <taxon>Pseudomonadati</taxon>
        <taxon>Bacteroidota</taxon>
        <taxon>Cytophagia</taxon>
        <taxon>Cytophagales</taxon>
        <taxon>Cyclobacteriaceae</taxon>
        <taxon>Echinicola</taxon>
    </lineage>
</organism>
<dbReference type="AlphaFoldDB" id="A0A514CH46"/>
<keyword evidence="6" id="KW-1185">Reference proteome</keyword>
<dbReference type="EMBL" id="CP041253">
    <property type="protein sequence ID" value="QDH80688.1"/>
    <property type="molecule type" value="Genomic_DNA"/>
</dbReference>
<dbReference type="KEGG" id="echi:FKX85_04885"/>
<dbReference type="InterPro" id="IPR008878">
    <property type="entry name" value="Transposase_IS66_Orf2"/>
</dbReference>
<dbReference type="RefSeq" id="WP_141613661.1">
    <property type="nucleotide sequence ID" value="NZ_CP041253.1"/>
</dbReference>
<gene>
    <name evidence="2" type="primary">tnpB</name>
    <name evidence="1" type="ORF">FKX85_04885</name>
    <name evidence="2" type="ORF">FKX85_08070</name>
    <name evidence="3" type="ORF">FKX85_12775</name>
    <name evidence="4" type="ORF">FKX85_17230</name>
    <name evidence="5" type="ORF">FKX85_17245</name>
</gene>
<dbReference type="KEGG" id="echi:FKX85_12775"/>
<dbReference type="Pfam" id="PF05717">
    <property type="entry name" value="TnpB_IS66"/>
    <property type="match status" value="1"/>
</dbReference>
<evidence type="ECO:0000313" key="5">
    <source>
        <dbReference type="EMBL" id="QDH80691.1"/>
    </source>
</evidence>
<accession>A0A514CH46</accession>
<dbReference type="EMBL" id="CP041253">
    <property type="protein sequence ID" value="QDH79857.1"/>
    <property type="molecule type" value="Genomic_DNA"/>
</dbReference>